<dbReference type="PANTHER" id="PTHR23506:SF26">
    <property type="entry name" value="MFS-TYPE TRANSPORTER SLC18B1"/>
    <property type="match status" value="1"/>
</dbReference>
<dbReference type="InterPro" id="IPR020846">
    <property type="entry name" value="MFS_dom"/>
</dbReference>
<keyword evidence="4 6" id="KW-1133">Transmembrane helix</keyword>
<sequence length="594" mass="64865">MPGIEIHASHMHSSDEANLSLTVGCKKLSNDIGEKCYKVKGHRAVVRQQKMGISKEVGRKFRSRSYENLSSIAKKTKFTFRSLRIANEWSPIAPSFVSIAGQKPTEFSKLTIPHIPCASPKSHGGYGSIHVKVQNEKLQEKSSADSRNESLDGGIAKRKCHGITNGKSYETRFDKLLSLTTREWMTICMLSVANLGSTSAYSCIAPFYSAEAKLKGLRSFETGVVFGVFELIMFFVAPLFGKYMVLIGSKKMFVFGIGVTGITVILFGFLNYIESSSLFFWSSIGLRILEALGDAAFITSSFAIGVKCFPGRIAIVVGVLETFVGLGSTAGPLFGGVLYELGGFQLPFFVLGIILLFLGLLAHFLIENMDDEIAMDGKGMLGILKIPVLWVMIYSVVMCAISLSFLDPTLADHLESFKLTPSIVGLMFLLSGGIYTITAPFWSIIIDRFNCSKSIITFGIVAVVIGMIVIGPSPFLNTEKSLGWIEIALGILGIAASALYIPAFQMSIEALREYGYDESVKTYACISGLFQSAYSFGSFIGPTLGGLCVQWIGFPWTTTIIALFNVIFIIAIPCFHVTYGRFGLCSRSKSDHNH</sequence>
<dbReference type="GO" id="GO:0022857">
    <property type="term" value="F:transmembrane transporter activity"/>
    <property type="evidence" value="ECO:0007669"/>
    <property type="project" value="InterPro"/>
</dbReference>
<comment type="subcellular location">
    <subcellularLocation>
        <location evidence="1">Membrane</location>
        <topology evidence="1">Multi-pass membrane protein</topology>
    </subcellularLocation>
</comment>
<feature type="domain" description="Major facilitator superfamily (MFS) profile" evidence="7">
    <location>
        <begin position="186"/>
        <end position="583"/>
    </location>
</feature>
<accession>A0A0R3S4C1</accession>
<dbReference type="Proteomes" id="UP000050640">
    <property type="component" value="Unplaced"/>
</dbReference>
<evidence type="ECO:0000313" key="9">
    <source>
        <dbReference type="WBParaSite" id="EEL_0000963901-mRNA-1"/>
    </source>
</evidence>
<dbReference type="STRING" id="1147741.A0A0R3S4C1"/>
<feature type="transmembrane region" description="Helical" evidence="6">
    <location>
        <begin position="455"/>
        <end position="476"/>
    </location>
</feature>
<dbReference type="PROSITE" id="PS50850">
    <property type="entry name" value="MFS"/>
    <property type="match status" value="1"/>
</dbReference>
<evidence type="ECO:0000256" key="3">
    <source>
        <dbReference type="ARBA" id="ARBA00022692"/>
    </source>
</evidence>
<feature type="transmembrane region" description="Helical" evidence="6">
    <location>
        <begin position="220"/>
        <end position="240"/>
    </location>
</feature>
<evidence type="ECO:0000256" key="2">
    <source>
        <dbReference type="ARBA" id="ARBA00022448"/>
    </source>
</evidence>
<dbReference type="SUPFAM" id="SSF103473">
    <property type="entry name" value="MFS general substrate transporter"/>
    <property type="match status" value="1"/>
</dbReference>
<evidence type="ECO:0000256" key="1">
    <source>
        <dbReference type="ARBA" id="ARBA00004141"/>
    </source>
</evidence>
<keyword evidence="2" id="KW-0813">Transport</keyword>
<dbReference type="InterPro" id="IPR036259">
    <property type="entry name" value="MFS_trans_sf"/>
</dbReference>
<feature type="transmembrane region" description="Helical" evidence="6">
    <location>
        <begin position="346"/>
        <end position="366"/>
    </location>
</feature>
<keyword evidence="8" id="KW-1185">Reference proteome</keyword>
<evidence type="ECO:0000256" key="6">
    <source>
        <dbReference type="SAM" id="Phobius"/>
    </source>
</evidence>
<evidence type="ECO:0000256" key="5">
    <source>
        <dbReference type="ARBA" id="ARBA00023136"/>
    </source>
</evidence>
<evidence type="ECO:0000256" key="4">
    <source>
        <dbReference type="ARBA" id="ARBA00022989"/>
    </source>
</evidence>
<feature type="transmembrane region" description="Helical" evidence="6">
    <location>
        <begin position="560"/>
        <end position="579"/>
    </location>
</feature>
<dbReference type="GO" id="GO:0016020">
    <property type="term" value="C:membrane"/>
    <property type="evidence" value="ECO:0007669"/>
    <property type="project" value="UniProtKB-SubCell"/>
</dbReference>
<protein>
    <submittedName>
        <fullName evidence="9">MFS domain-containing protein</fullName>
    </submittedName>
</protein>
<dbReference type="Pfam" id="PF07690">
    <property type="entry name" value="MFS_1"/>
    <property type="match status" value="1"/>
</dbReference>
<feature type="transmembrane region" description="Helical" evidence="6">
    <location>
        <begin position="387"/>
        <end position="406"/>
    </location>
</feature>
<reference evidence="9" key="1">
    <citation type="submission" date="2017-02" db="UniProtKB">
        <authorList>
            <consortium name="WormBaseParasite"/>
        </authorList>
    </citation>
    <scope>IDENTIFICATION</scope>
</reference>
<feature type="transmembrane region" description="Helical" evidence="6">
    <location>
        <begin position="482"/>
        <end position="501"/>
    </location>
</feature>
<dbReference type="PANTHER" id="PTHR23506">
    <property type="entry name" value="GH10249P"/>
    <property type="match status" value="1"/>
</dbReference>
<dbReference type="InterPro" id="IPR050930">
    <property type="entry name" value="MFS_Vesicular_Transporter"/>
</dbReference>
<dbReference type="WBParaSite" id="EEL_0000963901-mRNA-1">
    <property type="protein sequence ID" value="EEL_0000963901-mRNA-1"/>
    <property type="gene ID" value="EEL_0000963901"/>
</dbReference>
<feature type="transmembrane region" description="Helical" evidence="6">
    <location>
        <begin position="313"/>
        <end position="334"/>
    </location>
</feature>
<feature type="transmembrane region" description="Helical" evidence="6">
    <location>
        <begin position="279"/>
        <end position="306"/>
    </location>
</feature>
<organism evidence="8 9">
    <name type="scientific">Elaeophora elaphi</name>
    <dbReference type="NCBI Taxonomy" id="1147741"/>
    <lineage>
        <taxon>Eukaryota</taxon>
        <taxon>Metazoa</taxon>
        <taxon>Ecdysozoa</taxon>
        <taxon>Nematoda</taxon>
        <taxon>Chromadorea</taxon>
        <taxon>Rhabditida</taxon>
        <taxon>Spirurina</taxon>
        <taxon>Spiruromorpha</taxon>
        <taxon>Filarioidea</taxon>
        <taxon>Onchocercidae</taxon>
        <taxon>Elaeophora</taxon>
    </lineage>
</organism>
<proteinExistence type="predicted"/>
<evidence type="ECO:0000313" key="8">
    <source>
        <dbReference type="Proteomes" id="UP000050640"/>
    </source>
</evidence>
<dbReference type="Gene3D" id="1.20.1250.20">
    <property type="entry name" value="MFS general substrate transporter like domains"/>
    <property type="match status" value="2"/>
</dbReference>
<keyword evidence="5 6" id="KW-0472">Membrane</keyword>
<keyword evidence="3 6" id="KW-0812">Transmembrane</keyword>
<name>A0A0R3S4C1_9BILA</name>
<dbReference type="InterPro" id="IPR011701">
    <property type="entry name" value="MFS"/>
</dbReference>
<feature type="transmembrane region" description="Helical" evidence="6">
    <location>
        <begin position="426"/>
        <end position="446"/>
    </location>
</feature>
<evidence type="ECO:0000259" key="7">
    <source>
        <dbReference type="PROSITE" id="PS50850"/>
    </source>
</evidence>
<dbReference type="AlphaFoldDB" id="A0A0R3S4C1"/>
<feature type="transmembrane region" description="Helical" evidence="6">
    <location>
        <begin position="252"/>
        <end position="273"/>
    </location>
</feature>